<protein>
    <submittedName>
        <fullName evidence="2">Uncharacterized protein</fullName>
    </submittedName>
</protein>
<dbReference type="Proteomes" id="UP000046395">
    <property type="component" value="Unassembled WGS sequence"/>
</dbReference>
<dbReference type="WBParaSite" id="TMUE_2000009795.1">
    <property type="protein sequence ID" value="TMUE_2000009795.1"/>
    <property type="gene ID" value="WBGene00285624"/>
</dbReference>
<name>A0A5S6QRD8_TRIMR</name>
<accession>A0A5S6QRD8</accession>
<dbReference type="AlphaFoldDB" id="A0A5S6QRD8"/>
<proteinExistence type="predicted"/>
<evidence type="ECO:0000313" key="1">
    <source>
        <dbReference type="Proteomes" id="UP000046395"/>
    </source>
</evidence>
<keyword evidence="1" id="KW-1185">Reference proteome</keyword>
<reference evidence="2" key="1">
    <citation type="submission" date="2019-12" db="UniProtKB">
        <authorList>
            <consortium name="WormBaseParasite"/>
        </authorList>
    </citation>
    <scope>IDENTIFICATION</scope>
</reference>
<sequence>MHSKAIVPTMECRAESRNLPKDTNYRATLSRITQYLQAGGQDDSVVLVQMISDAAAECSWSINSMSEVLKAAKPCPPKFRATFKTLYEAAKRALDLLEETKNIQAPLKEKSALSVELLLIMERALSFLENPFCMLTEQRLAEETARVIGSKITEQELWPTQRQIKCVTEAH</sequence>
<organism evidence="1 2">
    <name type="scientific">Trichuris muris</name>
    <name type="common">Mouse whipworm</name>
    <dbReference type="NCBI Taxonomy" id="70415"/>
    <lineage>
        <taxon>Eukaryota</taxon>
        <taxon>Metazoa</taxon>
        <taxon>Ecdysozoa</taxon>
        <taxon>Nematoda</taxon>
        <taxon>Enoplea</taxon>
        <taxon>Dorylaimia</taxon>
        <taxon>Trichinellida</taxon>
        <taxon>Trichuridae</taxon>
        <taxon>Trichuris</taxon>
    </lineage>
</organism>
<evidence type="ECO:0000313" key="2">
    <source>
        <dbReference type="WBParaSite" id="TMUE_2000009795.1"/>
    </source>
</evidence>